<dbReference type="SUPFAM" id="SSF47413">
    <property type="entry name" value="lambda repressor-like DNA-binding domains"/>
    <property type="match status" value="1"/>
</dbReference>
<dbReference type="InterPro" id="IPR039554">
    <property type="entry name" value="HigA2-like_HTH"/>
</dbReference>
<organism evidence="2 3">
    <name type="scientific">Duganella levis</name>
    <dbReference type="NCBI Taxonomy" id="2692169"/>
    <lineage>
        <taxon>Bacteria</taxon>
        <taxon>Pseudomonadati</taxon>
        <taxon>Pseudomonadota</taxon>
        <taxon>Betaproteobacteria</taxon>
        <taxon>Burkholderiales</taxon>
        <taxon>Oxalobacteraceae</taxon>
        <taxon>Telluria group</taxon>
        <taxon>Duganella</taxon>
    </lineage>
</organism>
<dbReference type="Gene3D" id="1.10.260.40">
    <property type="entry name" value="lambda repressor-like DNA-binding domains"/>
    <property type="match status" value="1"/>
</dbReference>
<evidence type="ECO:0000259" key="1">
    <source>
        <dbReference type="Pfam" id="PF13744"/>
    </source>
</evidence>
<dbReference type="Pfam" id="PF13744">
    <property type="entry name" value="HTH_37"/>
    <property type="match status" value="1"/>
</dbReference>
<evidence type="ECO:0000313" key="2">
    <source>
        <dbReference type="EMBL" id="MYN26349.1"/>
    </source>
</evidence>
<protein>
    <submittedName>
        <fullName evidence="2">XRE family transcriptional regulator</fullName>
    </submittedName>
</protein>
<reference evidence="2 3" key="1">
    <citation type="submission" date="2019-12" db="EMBL/GenBank/DDBJ databases">
        <title>Novel species isolated from a subtropical stream in China.</title>
        <authorList>
            <person name="Lu H."/>
        </authorList>
    </citation>
    <scope>NUCLEOTIDE SEQUENCE [LARGE SCALE GENOMIC DNA]</scope>
    <source>
        <strain evidence="2 3">CY42W</strain>
    </source>
</reference>
<dbReference type="InterPro" id="IPR010982">
    <property type="entry name" value="Lambda_DNA-bd_dom_sf"/>
</dbReference>
<gene>
    <name evidence="2" type="ORF">GTP69_08015</name>
</gene>
<name>A0ABW9VXD7_9BURK</name>
<proteinExistence type="predicted"/>
<feature type="domain" description="HigA2-like helix-turn-helix" evidence="1">
    <location>
        <begin position="18"/>
        <end position="91"/>
    </location>
</feature>
<dbReference type="RefSeq" id="WP_161054375.1">
    <property type="nucleotide sequence ID" value="NZ_WWCT01000004.1"/>
</dbReference>
<comment type="caution">
    <text evidence="2">The sequence shown here is derived from an EMBL/GenBank/DDBJ whole genome shotgun (WGS) entry which is preliminary data.</text>
</comment>
<accession>A0ABW9VXD7</accession>
<dbReference type="EMBL" id="WWCT01000004">
    <property type="protein sequence ID" value="MYN26349.1"/>
    <property type="molecule type" value="Genomic_DNA"/>
</dbReference>
<dbReference type="Proteomes" id="UP000642144">
    <property type="component" value="Unassembled WGS sequence"/>
</dbReference>
<keyword evidence="3" id="KW-1185">Reference proteome</keyword>
<evidence type="ECO:0000313" key="3">
    <source>
        <dbReference type="Proteomes" id="UP000642144"/>
    </source>
</evidence>
<sequence>MTKIINGVVVEESSGNPYSDVGLPDADDMLAKAMLASQLEDKLNELDVTPTQAAELFDVPTAWLTDLLLGKFRNISRDKIIACLEQLKTRVP</sequence>